<dbReference type="PANTHER" id="PTHR36587">
    <property type="entry name" value="EXPRESSION SITE-ASSOCIATED GENE 3 (ESAG3)-LIKE PROTEIN"/>
    <property type="match status" value="1"/>
</dbReference>
<sequence length="464" mass="52803">MGFWSRTRIPVPGIVLLVLAGVLALNILLNTKDELPFKNFGLLSSILSPENNQRVHLLIPGNKANSRICRTITSSIINNFPPPTIINWGQNEGNASMNGYDMITGKNWGVLKYLRSLPPKADNDLVIMVDAHDVVFQLPLSVALQRYVAIRDSASARTISQHGPEEVFRHGLQQTIIMGAEKYCWPLDHRHPACFAVPTSPLREDAYGNKTDKLLFTNRPRWLNSGTIMGPVGDLRKLYEWAHLLWMAYDTPGGDQDYFSNIYGRQELSRQRLRGGKDWVFGFGEHFEEKDLIWPHMETKHTDYHLGVDLTSTLFQALNAALDDLSSVVHSNNTDMLEKDHSHGTASIYNAPFPFPEDLLKLPVPKGRQANYGVDATTWRDVRLFSNFHARSIPVILHYNGDKSRVDSWWQRQWWTGMGRELMQMKMGHAGFPIMTDANVTLQWADMCEEFSDQIFVEPIESNQ</sequence>
<reference evidence="1" key="1">
    <citation type="submission" date="2023-06" db="EMBL/GenBank/DDBJ databases">
        <title>Conoideocrella luteorostrata (Hypocreales: Clavicipitaceae), a potential biocontrol fungus for elongate hemlock scale in United States Christmas tree production areas.</title>
        <authorList>
            <person name="Barrett H."/>
            <person name="Lovett B."/>
            <person name="Macias A.M."/>
            <person name="Stajich J.E."/>
            <person name="Kasson M.T."/>
        </authorList>
    </citation>
    <scope>NUCLEOTIDE SEQUENCE</scope>
    <source>
        <strain evidence="1">ARSEF 14590</strain>
    </source>
</reference>
<evidence type="ECO:0000313" key="2">
    <source>
        <dbReference type="Proteomes" id="UP001251528"/>
    </source>
</evidence>
<accession>A0AAJ0CXU6</accession>
<dbReference type="Proteomes" id="UP001251528">
    <property type="component" value="Unassembled WGS sequence"/>
</dbReference>
<keyword evidence="2" id="KW-1185">Reference proteome</keyword>
<dbReference type="EMBL" id="JASWJB010000030">
    <property type="protein sequence ID" value="KAK2608920.1"/>
    <property type="molecule type" value="Genomic_DNA"/>
</dbReference>
<dbReference type="AlphaFoldDB" id="A0AAJ0CXU6"/>
<dbReference type="CDD" id="cd22997">
    <property type="entry name" value="GT_LH"/>
    <property type="match status" value="1"/>
</dbReference>
<protein>
    <submittedName>
        <fullName evidence="1">Uncharacterized protein</fullName>
    </submittedName>
</protein>
<dbReference type="PANTHER" id="PTHR36587:SF2">
    <property type="entry name" value="EXPRESSION SITE-ASSOCIATED GENE 3 (ESAG3)-LIKE PROTEIN"/>
    <property type="match status" value="1"/>
</dbReference>
<gene>
    <name evidence="1" type="ORF">QQS21_002496</name>
</gene>
<proteinExistence type="predicted"/>
<organism evidence="1 2">
    <name type="scientific">Conoideocrella luteorostrata</name>
    <dbReference type="NCBI Taxonomy" id="1105319"/>
    <lineage>
        <taxon>Eukaryota</taxon>
        <taxon>Fungi</taxon>
        <taxon>Dikarya</taxon>
        <taxon>Ascomycota</taxon>
        <taxon>Pezizomycotina</taxon>
        <taxon>Sordariomycetes</taxon>
        <taxon>Hypocreomycetidae</taxon>
        <taxon>Hypocreales</taxon>
        <taxon>Clavicipitaceae</taxon>
        <taxon>Conoideocrella</taxon>
    </lineage>
</organism>
<comment type="caution">
    <text evidence="1">The sequence shown here is derived from an EMBL/GenBank/DDBJ whole genome shotgun (WGS) entry which is preliminary data.</text>
</comment>
<evidence type="ECO:0000313" key="1">
    <source>
        <dbReference type="EMBL" id="KAK2608920.1"/>
    </source>
</evidence>
<name>A0AAJ0CXU6_9HYPO</name>